<dbReference type="GO" id="GO:0005524">
    <property type="term" value="F:ATP binding"/>
    <property type="evidence" value="ECO:0007669"/>
    <property type="project" value="InterPro"/>
</dbReference>
<dbReference type="Pfam" id="PF00005">
    <property type="entry name" value="ABC_tran"/>
    <property type="match status" value="1"/>
</dbReference>
<name>D7FMB9_ECTSI</name>
<dbReference type="GO" id="GO:0016887">
    <property type="term" value="F:ATP hydrolysis activity"/>
    <property type="evidence" value="ECO:0007669"/>
    <property type="project" value="InterPro"/>
</dbReference>
<reference evidence="3 4" key="1">
    <citation type="journal article" date="2010" name="Nature">
        <title>The Ectocarpus genome and the independent evolution of multicellularity in brown algae.</title>
        <authorList>
            <person name="Cock J.M."/>
            <person name="Sterck L."/>
            <person name="Rouze P."/>
            <person name="Scornet D."/>
            <person name="Allen A.E."/>
            <person name="Amoutzias G."/>
            <person name="Anthouard V."/>
            <person name="Artiguenave F."/>
            <person name="Aury J.M."/>
            <person name="Badger J.H."/>
            <person name="Beszteri B."/>
            <person name="Billiau K."/>
            <person name="Bonnet E."/>
            <person name="Bothwell J.H."/>
            <person name="Bowler C."/>
            <person name="Boyen C."/>
            <person name="Brownlee C."/>
            <person name="Carrano C.J."/>
            <person name="Charrier B."/>
            <person name="Cho G.Y."/>
            <person name="Coelho S.M."/>
            <person name="Collen J."/>
            <person name="Corre E."/>
            <person name="Da Silva C."/>
            <person name="Delage L."/>
            <person name="Delaroque N."/>
            <person name="Dittami S.M."/>
            <person name="Doulbeau S."/>
            <person name="Elias M."/>
            <person name="Farnham G."/>
            <person name="Gachon C.M."/>
            <person name="Gschloessl B."/>
            <person name="Heesch S."/>
            <person name="Jabbari K."/>
            <person name="Jubin C."/>
            <person name="Kawai H."/>
            <person name="Kimura K."/>
            <person name="Kloareg B."/>
            <person name="Kupper F.C."/>
            <person name="Lang D."/>
            <person name="Le Bail A."/>
            <person name="Leblanc C."/>
            <person name="Lerouge P."/>
            <person name="Lohr M."/>
            <person name="Lopez P.J."/>
            <person name="Martens C."/>
            <person name="Maumus F."/>
            <person name="Michel G."/>
            <person name="Miranda-Saavedra D."/>
            <person name="Morales J."/>
            <person name="Moreau H."/>
            <person name="Motomura T."/>
            <person name="Nagasato C."/>
            <person name="Napoli C.A."/>
            <person name="Nelson D.R."/>
            <person name="Nyvall-Collen P."/>
            <person name="Peters A.F."/>
            <person name="Pommier C."/>
            <person name="Potin P."/>
            <person name="Poulain J."/>
            <person name="Quesneville H."/>
            <person name="Read B."/>
            <person name="Rensing S.A."/>
            <person name="Ritter A."/>
            <person name="Rousvoal S."/>
            <person name="Samanta M."/>
            <person name="Samson G."/>
            <person name="Schroeder D.C."/>
            <person name="Segurens B."/>
            <person name="Strittmatter M."/>
            <person name="Tonon T."/>
            <person name="Tregear J.W."/>
            <person name="Valentin K."/>
            <person name="von Dassow P."/>
            <person name="Yamagishi T."/>
            <person name="Van de Peer Y."/>
            <person name="Wincker P."/>
        </authorList>
    </citation>
    <scope>NUCLEOTIDE SEQUENCE [LARGE SCALE GENOMIC DNA]</scope>
    <source>
        <strain evidence="4">Ec32 / CCAP1310/4</strain>
    </source>
</reference>
<evidence type="ECO:0000313" key="4">
    <source>
        <dbReference type="Proteomes" id="UP000002630"/>
    </source>
</evidence>
<feature type="domain" description="ABC transporter" evidence="2">
    <location>
        <begin position="2"/>
        <end position="36"/>
    </location>
</feature>
<dbReference type="InterPro" id="IPR027417">
    <property type="entry name" value="P-loop_NTPase"/>
</dbReference>
<dbReference type="AlphaFoldDB" id="D7FMB9"/>
<keyword evidence="4" id="KW-1185">Reference proteome</keyword>
<evidence type="ECO:0000259" key="2">
    <source>
        <dbReference type="Pfam" id="PF00005"/>
    </source>
</evidence>
<dbReference type="Proteomes" id="UP000002630">
    <property type="component" value="Unassembled WGS sequence"/>
</dbReference>
<dbReference type="SUPFAM" id="SSF52540">
    <property type="entry name" value="P-loop containing nucleoside triphosphate hydrolases"/>
    <property type="match status" value="2"/>
</dbReference>
<gene>
    <name evidence="3" type="ORF">Esi_0166_0042</name>
</gene>
<dbReference type="EMBL" id="FN649760">
    <property type="protein sequence ID" value="CBJ29937.1"/>
    <property type="molecule type" value="Genomic_DNA"/>
</dbReference>
<organism evidence="3 4">
    <name type="scientific">Ectocarpus siliculosus</name>
    <name type="common">Brown alga</name>
    <name type="synonym">Conferva siliculosa</name>
    <dbReference type="NCBI Taxonomy" id="2880"/>
    <lineage>
        <taxon>Eukaryota</taxon>
        <taxon>Sar</taxon>
        <taxon>Stramenopiles</taxon>
        <taxon>Ochrophyta</taxon>
        <taxon>PX clade</taxon>
        <taxon>Phaeophyceae</taxon>
        <taxon>Ectocarpales</taxon>
        <taxon>Ectocarpaceae</taxon>
        <taxon>Ectocarpus</taxon>
    </lineage>
</organism>
<dbReference type="InterPro" id="IPR003439">
    <property type="entry name" value="ABC_transporter-like_ATP-bd"/>
</dbReference>
<dbReference type="InParanoid" id="D7FMB9"/>
<evidence type="ECO:0000313" key="3">
    <source>
        <dbReference type="EMBL" id="CBJ29937.1"/>
    </source>
</evidence>
<accession>D7FMB9</accession>
<protein>
    <submittedName>
        <fullName evidence="3">ABC transporter related</fullName>
    </submittedName>
</protein>
<proteinExistence type="predicted"/>
<dbReference type="Gene3D" id="3.40.50.300">
    <property type="entry name" value="P-loop containing nucleotide triphosphate hydrolases"/>
    <property type="match status" value="1"/>
</dbReference>
<dbReference type="OrthoDB" id="2110130at2759"/>
<sequence length="111" mass="12402">MDFTRRSRVVLVGRNGSGKSTLLRLIAAATEAGSGAPVGCDRGRRQPCPDTRENRPKFQRARRQHHVETLLMSDSPLQQMRRIFGNVEGINEAELRRQLGELVFFAGVVSL</sequence>
<evidence type="ECO:0000256" key="1">
    <source>
        <dbReference type="SAM" id="MobiDB-lite"/>
    </source>
</evidence>
<feature type="region of interest" description="Disordered" evidence="1">
    <location>
        <begin position="33"/>
        <end position="63"/>
    </location>
</feature>